<keyword evidence="4 9" id="KW-0812">Transmembrane</keyword>
<dbReference type="NCBIfam" id="TIGR01473">
    <property type="entry name" value="cyoE_ctaB"/>
    <property type="match status" value="1"/>
</dbReference>
<evidence type="ECO:0000256" key="7">
    <source>
        <dbReference type="ARBA" id="ARBA00023136"/>
    </source>
</evidence>
<comment type="pathway">
    <text evidence="9">Porphyrin-containing compound metabolism; heme O biosynthesis; heme O from protoheme: step 1/1.</text>
</comment>
<protein>
    <recommendedName>
        <fullName evidence="9">Protoheme IX farnesyltransferase</fullName>
        <ecNumber evidence="9">2.5.1.141</ecNumber>
    </recommendedName>
    <alternativeName>
        <fullName evidence="9">Heme B farnesyltransferase</fullName>
    </alternativeName>
    <alternativeName>
        <fullName evidence="9">Heme O synthase</fullName>
    </alternativeName>
</protein>
<evidence type="ECO:0000256" key="4">
    <source>
        <dbReference type="ARBA" id="ARBA00022692"/>
    </source>
</evidence>
<evidence type="ECO:0000256" key="10">
    <source>
        <dbReference type="SAM" id="MobiDB-lite"/>
    </source>
</evidence>
<dbReference type="PROSITE" id="PS00943">
    <property type="entry name" value="UBIA"/>
    <property type="match status" value="1"/>
</dbReference>
<feature type="transmembrane region" description="Helical" evidence="9">
    <location>
        <begin position="157"/>
        <end position="178"/>
    </location>
</feature>
<comment type="function">
    <text evidence="9">Converts heme B (protoheme IX) to heme O by substitution of the vinyl group on carbon 2 of heme B porphyrin ring with a hydroxyethyl farnesyl side group.</text>
</comment>
<dbReference type="InterPro" id="IPR030470">
    <property type="entry name" value="UbiA_prenylTrfase_CS"/>
</dbReference>
<feature type="transmembrane region" description="Helical" evidence="9">
    <location>
        <begin position="102"/>
        <end position="120"/>
    </location>
</feature>
<dbReference type="Proteomes" id="UP001320876">
    <property type="component" value="Unassembled WGS sequence"/>
</dbReference>
<evidence type="ECO:0000256" key="6">
    <source>
        <dbReference type="ARBA" id="ARBA00023133"/>
    </source>
</evidence>
<keyword evidence="6 9" id="KW-0350">Heme biosynthesis</keyword>
<feature type="transmembrane region" description="Helical" evidence="9">
    <location>
        <begin position="288"/>
        <end position="307"/>
    </location>
</feature>
<dbReference type="PANTHER" id="PTHR43448">
    <property type="entry name" value="PROTOHEME IX FARNESYLTRANSFERASE, MITOCHONDRIAL"/>
    <property type="match status" value="1"/>
</dbReference>
<keyword evidence="12" id="KW-1185">Reference proteome</keyword>
<evidence type="ECO:0000313" key="11">
    <source>
        <dbReference type="EMBL" id="MCW1920956.1"/>
    </source>
</evidence>
<dbReference type="RefSeq" id="WP_264485065.1">
    <property type="nucleotide sequence ID" value="NZ_JAPDDT010000001.1"/>
</dbReference>
<evidence type="ECO:0000256" key="9">
    <source>
        <dbReference type="HAMAP-Rule" id="MF_00154"/>
    </source>
</evidence>
<dbReference type="InterPro" id="IPR044878">
    <property type="entry name" value="UbiA_sf"/>
</dbReference>
<keyword evidence="3 9" id="KW-0808">Transferase</keyword>
<feature type="region of interest" description="Disordered" evidence="10">
    <location>
        <begin position="1"/>
        <end position="20"/>
    </location>
</feature>
<keyword evidence="2 9" id="KW-1003">Cell membrane</keyword>
<keyword evidence="5 9" id="KW-1133">Transmembrane helix</keyword>
<feature type="transmembrane region" description="Helical" evidence="9">
    <location>
        <begin position="61"/>
        <end position="81"/>
    </location>
</feature>
<dbReference type="InterPro" id="IPR006369">
    <property type="entry name" value="Protohaem_IX_farnesylTrfase"/>
</dbReference>
<feature type="transmembrane region" description="Helical" evidence="9">
    <location>
        <begin position="32"/>
        <end position="49"/>
    </location>
</feature>
<evidence type="ECO:0000256" key="8">
    <source>
        <dbReference type="ARBA" id="ARBA00047690"/>
    </source>
</evidence>
<evidence type="ECO:0000256" key="3">
    <source>
        <dbReference type="ARBA" id="ARBA00022679"/>
    </source>
</evidence>
<keyword evidence="7 9" id="KW-0472">Membrane</keyword>
<feature type="transmembrane region" description="Helical" evidence="9">
    <location>
        <begin position="184"/>
        <end position="204"/>
    </location>
</feature>
<comment type="caution">
    <text evidence="11">The sequence shown here is derived from an EMBL/GenBank/DDBJ whole genome shotgun (WGS) entry which is preliminary data.</text>
</comment>
<comment type="miscellaneous">
    <text evidence="9">Carbon 2 of the heme B porphyrin ring is defined according to the Fischer nomenclature.</text>
</comment>
<sequence length="308" mass="33447">MSEDAPAEIPAAPESPEPAPGFRRDMMVLTKMRLNVFVLITTFFGFLLASRGHGLDFWRLVHTLIGTAAAAFGSAAFNQLMEVDLDARMKRTANRPLPSRRMDPLFAFGVGWMLSAAGIIHLAVKIGMWPAVLAAITVAVYVFVYTPLKRISSTNTLVGAIPGAIPPMIGWTAAGGAFDGGAWFLFSLLALWQLPHFVAINWLCREEYENAGYKMWSDGDVSGRRSGLLAAIFSLGLAALPVWPWLAGWTPGWKGHVALGGGVLAGLVMAALAGRFMRDGERPSFRRLFLFTLLYLPLELGLLAIAWG</sequence>
<dbReference type="GO" id="GO:0008495">
    <property type="term" value="F:protoheme IX farnesyltransferase activity"/>
    <property type="evidence" value="ECO:0007669"/>
    <property type="project" value="UniProtKB-EC"/>
</dbReference>
<comment type="catalytic activity">
    <reaction evidence="8 9">
        <text>heme b + (2E,6E)-farnesyl diphosphate + H2O = Fe(II)-heme o + diphosphate</text>
        <dbReference type="Rhea" id="RHEA:28070"/>
        <dbReference type="ChEBI" id="CHEBI:15377"/>
        <dbReference type="ChEBI" id="CHEBI:33019"/>
        <dbReference type="ChEBI" id="CHEBI:60344"/>
        <dbReference type="ChEBI" id="CHEBI:60530"/>
        <dbReference type="ChEBI" id="CHEBI:175763"/>
        <dbReference type="EC" id="2.5.1.141"/>
    </reaction>
</comment>
<feature type="transmembrane region" description="Helical" evidence="9">
    <location>
        <begin position="225"/>
        <end position="246"/>
    </location>
</feature>
<dbReference type="Gene3D" id="1.10.357.140">
    <property type="entry name" value="UbiA prenyltransferase"/>
    <property type="match status" value="1"/>
</dbReference>
<comment type="similarity">
    <text evidence="9">Belongs to the UbiA prenyltransferase family. Protoheme IX farnesyltransferase subfamily.</text>
</comment>
<dbReference type="EC" id="2.5.1.141" evidence="9"/>
<dbReference type="HAMAP" id="MF_00154">
    <property type="entry name" value="CyoE_CtaB"/>
    <property type="match status" value="1"/>
</dbReference>
<dbReference type="CDD" id="cd13957">
    <property type="entry name" value="PT_UbiA_Cox10"/>
    <property type="match status" value="1"/>
</dbReference>
<comment type="subcellular location">
    <subcellularLocation>
        <location evidence="9">Cell membrane</location>
        <topology evidence="9">Multi-pass membrane protein</topology>
    </subcellularLocation>
    <subcellularLocation>
        <location evidence="1">Membrane</location>
        <topology evidence="1">Multi-pass membrane protein</topology>
    </subcellularLocation>
</comment>
<proteinExistence type="inferred from homology"/>
<feature type="transmembrane region" description="Helical" evidence="9">
    <location>
        <begin position="258"/>
        <end position="276"/>
    </location>
</feature>
<evidence type="ECO:0000313" key="12">
    <source>
        <dbReference type="Proteomes" id="UP001320876"/>
    </source>
</evidence>
<organism evidence="11 12">
    <name type="scientific">Luteolibacter arcticus</name>
    <dbReference type="NCBI Taxonomy" id="1581411"/>
    <lineage>
        <taxon>Bacteria</taxon>
        <taxon>Pseudomonadati</taxon>
        <taxon>Verrucomicrobiota</taxon>
        <taxon>Verrucomicrobiia</taxon>
        <taxon>Verrucomicrobiales</taxon>
        <taxon>Verrucomicrobiaceae</taxon>
        <taxon>Luteolibacter</taxon>
    </lineage>
</organism>
<name>A0ABT3GBF0_9BACT</name>
<evidence type="ECO:0000256" key="5">
    <source>
        <dbReference type="ARBA" id="ARBA00022989"/>
    </source>
</evidence>
<evidence type="ECO:0000256" key="1">
    <source>
        <dbReference type="ARBA" id="ARBA00004141"/>
    </source>
</evidence>
<evidence type="ECO:0000256" key="2">
    <source>
        <dbReference type="ARBA" id="ARBA00022475"/>
    </source>
</evidence>
<accession>A0ABT3GBF0</accession>
<dbReference type="InterPro" id="IPR000537">
    <property type="entry name" value="UbiA_prenyltransferase"/>
</dbReference>
<gene>
    <name evidence="11" type="primary">cyoE</name>
    <name evidence="9" type="synonym">ctaB</name>
    <name evidence="11" type="ORF">OKA05_00220</name>
</gene>
<dbReference type="PANTHER" id="PTHR43448:SF2">
    <property type="entry name" value="PROTOHEME IX FARNESYLTRANSFERASE, MITOCHONDRIAL"/>
    <property type="match status" value="1"/>
</dbReference>
<dbReference type="Pfam" id="PF01040">
    <property type="entry name" value="UbiA"/>
    <property type="match status" value="1"/>
</dbReference>
<reference evidence="11 12" key="1">
    <citation type="submission" date="2022-10" db="EMBL/GenBank/DDBJ databases">
        <title>Luteolibacter arcticus strain CCTCC AB 2014275, whole genome shotgun sequencing project.</title>
        <authorList>
            <person name="Zhao G."/>
            <person name="Shen L."/>
        </authorList>
    </citation>
    <scope>NUCLEOTIDE SEQUENCE [LARGE SCALE GENOMIC DNA]</scope>
    <source>
        <strain evidence="11 12">CCTCC AB 2014275</strain>
    </source>
</reference>
<dbReference type="EMBL" id="JAPDDT010000001">
    <property type="protein sequence ID" value="MCW1920956.1"/>
    <property type="molecule type" value="Genomic_DNA"/>
</dbReference>
<feature type="transmembrane region" description="Helical" evidence="9">
    <location>
        <begin position="126"/>
        <end position="145"/>
    </location>
</feature>